<dbReference type="Gene3D" id="2.70.170.10">
    <property type="entry name" value="Neurotransmitter-gated ion-channel ligand-binding domain"/>
    <property type="match status" value="1"/>
</dbReference>
<keyword evidence="2" id="KW-0472">Membrane</keyword>
<reference evidence="5 6" key="1">
    <citation type="submission" date="2024-03" db="EMBL/GenBank/DDBJ databases">
        <title>Complete genome sequence of the green alga Chloropicon roscoffensis RCC1871.</title>
        <authorList>
            <person name="Lemieux C."/>
            <person name="Pombert J.-F."/>
            <person name="Otis C."/>
            <person name="Turmel M."/>
        </authorList>
    </citation>
    <scope>NUCLEOTIDE SEQUENCE [LARGE SCALE GENOMIC DNA]</scope>
    <source>
        <strain evidence="5 6">RCC1871</strain>
    </source>
</reference>
<dbReference type="Proteomes" id="UP001472866">
    <property type="component" value="Chromosome 03"/>
</dbReference>
<gene>
    <name evidence="5" type="ORF">HKI87_03g20030</name>
</gene>
<dbReference type="InterPro" id="IPR038050">
    <property type="entry name" value="Neuro_actylchol_rec"/>
</dbReference>
<dbReference type="InterPro" id="IPR006029">
    <property type="entry name" value="Neurotrans-gated_channel_TM"/>
</dbReference>
<dbReference type="GO" id="GO:0004888">
    <property type="term" value="F:transmembrane signaling receptor activity"/>
    <property type="evidence" value="ECO:0007669"/>
    <property type="project" value="InterPro"/>
</dbReference>
<feature type="domain" description="Neurotransmitter-gated ion-channel transmembrane" evidence="4">
    <location>
        <begin position="294"/>
        <end position="402"/>
    </location>
</feature>
<protein>
    <submittedName>
        <fullName evidence="5">Ligand-gated ion-channel protein</fullName>
    </submittedName>
</protein>
<dbReference type="Pfam" id="PF02932">
    <property type="entry name" value="Neur_chan_memb"/>
    <property type="match status" value="1"/>
</dbReference>
<evidence type="ECO:0000256" key="3">
    <source>
        <dbReference type="SAM" id="SignalP"/>
    </source>
</evidence>
<dbReference type="SUPFAM" id="SSF90112">
    <property type="entry name" value="Neurotransmitter-gated ion-channel transmembrane pore"/>
    <property type="match status" value="1"/>
</dbReference>
<proteinExistence type="predicted"/>
<evidence type="ECO:0000313" key="6">
    <source>
        <dbReference type="Proteomes" id="UP001472866"/>
    </source>
</evidence>
<evidence type="ECO:0000256" key="2">
    <source>
        <dbReference type="SAM" id="Phobius"/>
    </source>
</evidence>
<dbReference type="InterPro" id="IPR006201">
    <property type="entry name" value="Neur_channel"/>
</dbReference>
<evidence type="ECO:0000259" key="4">
    <source>
        <dbReference type="Pfam" id="PF02932"/>
    </source>
</evidence>
<feature type="transmembrane region" description="Helical" evidence="2">
    <location>
        <begin position="290"/>
        <end position="311"/>
    </location>
</feature>
<feature type="signal peptide" evidence="3">
    <location>
        <begin position="1"/>
        <end position="18"/>
    </location>
</feature>
<comment type="subcellular location">
    <subcellularLocation>
        <location evidence="1">Membrane</location>
        <topology evidence="1">Multi-pass membrane protein</topology>
    </subcellularLocation>
</comment>
<dbReference type="SUPFAM" id="SSF63712">
    <property type="entry name" value="Nicotinic receptor ligand binding domain-like"/>
    <property type="match status" value="1"/>
</dbReference>
<organism evidence="5 6">
    <name type="scientific">Chloropicon roscoffensis</name>
    <dbReference type="NCBI Taxonomy" id="1461544"/>
    <lineage>
        <taxon>Eukaryota</taxon>
        <taxon>Viridiplantae</taxon>
        <taxon>Chlorophyta</taxon>
        <taxon>Chloropicophyceae</taxon>
        <taxon>Chloropicales</taxon>
        <taxon>Chloropicaceae</taxon>
        <taxon>Chloropicon</taxon>
    </lineage>
</organism>
<keyword evidence="2" id="KW-1133">Transmembrane helix</keyword>
<dbReference type="GO" id="GO:0016020">
    <property type="term" value="C:membrane"/>
    <property type="evidence" value="ECO:0007669"/>
    <property type="project" value="UniProtKB-SubCell"/>
</dbReference>
<accession>A0AAX4P3C0</accession>
<dbReference type="CDD" id="cd19051">
    <property type="entry name" value="LGIC_TM_cation"/>
    <property type="match status" value="1"/>
</dbReference>
<evidence type="ECO:0000313" key="5">
    <source>
        <dbReference type="EMBL" id="WZN60471.1"/>
    </source>
</evidence>
<evidence type="ECO:0000256" key="1">
    <source>
        <dbReference type="ARBA" id="ARBA00004141"/>
    </source>
</evidence>
<sequence>MRGHALLFLAAATAFALCLQTGASASIAYGGNGNHQTQPFHGQGGYPSKARTVYVSAMLQRLIAVDDKNYRFETLIYLHLSWTDPEAERKVMQATDRFRNSTEEECDRPCASDFTLSKRQGQGYGTHVTCCDDLWLPTVRMINVYSLPDTRLQPYEISVEGDSVSWWLGLNSVVFTPMNFRSFPFDSQDLVLQFGYSDAAYIKEFVPSTTSKRFLIRGDGNIVSGWDVTDVKVVNSSQTQQQELSDWVEQYGKFSDEDDPSPVVRRNANATKELVTFEVVIQIKRLWKHYVLNLITPAIFIVLLSLITFLIPADSLDVRIGLSVTLFLSLTALQFIINESLPKTSNPSAMHELILISYIIVTFGMPESILVYLVKQQQKEIVEPASADLASNFASKVIRLLRGKRHGAPFIIDWTSFSVCLLTLIIAMVFLFGKD</sequence>
<feature type="transmembrane region" description="Helical" evidence="2">
    <location>
        <begin position="410"/>
        <end position="432"/>
    </location>
</feature>
<feature type="transmembrane region" description="Helical" evidence="2">
    <location>
        <begin position="318"/>
        <end position="337"/>
    </location>
</feature>
<dbReference type="AlphaFoldDB" id="A0AAX4P3C0"/>
<name>A0AAX4P3C0_9CHLO</name>
<keyword evidence="3" id="KW-0732">Signal</keyword>
<dbReference type="Gene3D" id="1.20.58.390">
    <property type="entry name" value="Neurotransmitter-gated ion-channel transmembrane domain"/>
    <property type="match status" value="1"/>
</dbReference>
<feature type="chain" id="PRO_5043500685" evidence="3">
    <location>
        <begin position="19"/>
        <end position="435"/>
    </location>
</feature>
<feature type="transmembrane region" description="Helical" evidence="2">
    <location>
        <begin position="349"/>
        <end position="374"/>
    </location>
</feature>
<dbReference type="EMBL" id="CP151503">
    <property type="protein sequence ID" value="WZN60471.1"/>
    <property type="molecule type" value="Genomic_DNA"/>
</dbReference>
<dbReference type="PANTHER" id="PTHR18945">
    <property type="entry name" value="NEUROTRANSMITTER GATED ION CHANNEL"/>
    <property type="match status" value="1"/>
</dbReference>
<keyword evidence="6" id="KW-1185">Reference proteome</keyword>
<dbReference type="GO" id="GO:0005230">
    <property type="term" value="F:extracellular ligand-gated monoatomic ion channel activity"/>
    <property type="evidence" value="ECO:0007669"/>
    <property type="project" value="InterPro"/>
</dbReference>
<dbReference type="InterPro" id="IPR036734">
    <property type="entry name" value="Neur_chan_lig-bd_sf"/>
</dbReference>
<keyword evidence="2" id="KW-0812">Transmembrane</keyword>
<dbReference type="InterPro" id="IPR036719">
    <property type="entry name" value="Neuro-gated_channel_TM_sf"/>
</dbReference>